<evidence type="ECO:0000256" key="1">
    <source>
        <dbReference type="ARBA" id="ARBA00022729"/>
    </source>
</evidence>
<evidence type="ECO:0000259" key="2">
    <source>
        <dbReference type="Pfam" id="PF01364"/>
    </source>
</evidence>
<dbReference type="Proteomes" id="UP001500027">
    <property type="component" value="Unassembled WGS sequence"/>
</dbReference>
<name>A0ABP8EBG4_9FLAO</name>
<protein>
    <submittedName>
        <fullName evidence="3">Type IX secretion system sortase PorU</fullName>
    </submittedName>
</protein>
<proteinExistence type="predicted"/>
<reference evidence="4" key="1">
    <citation type="journal article" date="2019" name="Int. J. Syst. Evol. Microbiol.">
        <title>The Global Catalogue of Microorganisms (GCM) 10K type strain sequencing project: providing services to taxonomists for standard genome sequencing and annotation.</title>
        <authorList>
            <consortium name="The Broad Institute Genomics Platform"/>
            <consortium name="The Broad Institute Genome Sequencing Center for Infectious Disease"/>
            <person name="Wu L."/>
            <person name="Ma J."/>
        </authorList>
    </citation>
    <scope>NUCLEOTIDE SEQUENCE [LARGE SCALE GENOMIC DNA]</scope>
    <source>
        <strain evidence="4">JCM 17452</strain>
    </source>
</reference>
<dbReference type="NCBIfam" id="TIGR04183">
    <property type="entry name" value="Por_Secre_tail"/>
    <property type="match status" value="1"/>
</dbReference>
<sequence>MINDVIHAMKEKILVFLLCFGLITFAQQKKYNIEWKGIQPLSTGSYTFNVPSFNKENFSYHGDQGLLFIAQWAINRDIDESSVKLSNIKFEVINKSDLGDLKPDEIDDELNYSLKKSKARNKRYAYFQLSPILKEANGTFKRVVSFQINYSNQSISSKRGLTSKNFNIGKTISNSVLSSGEWYRFYVDTTGVFRLSKSFLQRLGVNVNGVDPRNIKLYGNGGRMIPYSNAIPYPFDVVENAIKFVGEEDGLFNNEDHILFYAQGPREFNEESNTNINCYTDKTYYYINVSSGPGKRIQAFNQPTGTPNLIIESYQDYKFHEIDEYNIATVGRRWFGDRFDVESQKIFEFDFPDIITTEPVNVKVEVAATSDAESSMQISVNDMPVSNINMAAVTGTNLVNGGGYNGILNINSSTVKVTLDYDNQGNPSALGYLDYISVEATRALNFLDKQFQFKNRDVASDSGIAQYNISNASRISEIWDITDIYNVTNFGNVDASDNLSFTAARGTLKTYVAVTSLDYFEPQFDATTTVRNQNLKGTIFNNDLGEFQDIDYLIVSPNNMLGEAQRLADINKRQYGLNVKVVGLNEIYNEFSTGNQDIGAIRNLVKYIYDNASSPENRIKYLCLFGDGSFDYKDRIRNNTNIVPSWYSYNSYSLVFSFVSDDFYGMMDTNEGTMVNSDKLDIAVGRMLVDTPQRAKEMVDKVELYHAKEAFGSWRNNFIAVSDDVDVEWEERLQRTTDSLSNEVAREKSFINVLKLHSDAFQQSSSAGGDAYPEVTEAMINAIDKGALVVNYFGHGGEEGLAGERILRKPDILNFQNVCKLNCFVTVTCEFTKFDNPLRETAGELTYWNKEAGAIGLITTTRQVFVLFGTTFNIILEQYLFSFSDNDRFSDFEYPTMAEALRLAKNDPSLSSQTQRRLVYFIGDPAMKLAIPKPNIRLTEINDVPINQSTDVLQALGYAKLKGEVTDFSGNILNNFNGILSTTIYDKSIERQTLANDGTRDSSDQLIKMDFTTLGSVIFRGQASVVNGQFEFDFIVPRDVSIPIGFGKVSFYANNEELLLDYTGASINTVRIGGLNENAEEDNIGPVISLFMNDENFVSGGITNESPTLLAKLEDSNGINTASGIGHDIIAIIDGDETNPYVLNDYYQTEVDSYQKGIVSFPFRDLEPGLHTLTLKAWDVYNNSSTSEIQFIVFDEDQELVINNVLNYPNPFVNYTEFWFNHNSSDALDVSIQIFTVSGKLVKTLNGQTNGGAKVTSSLSRDMVWDGRDDFGDKIGKGVYIYKLTVRSPLLNKKVEKIEKLVIL</sequence>
<evidence type="ECO:0000313" key="4">
    <source>
        <dbReference type="Proteomes" id="UP001500027"/>
    </source>
</evidence>
<dbReference type="EMBL" id="BAABAV010000001">
    <property type="protein sequence ID" value="GAA4269425.1"/>
    <property type="molecule type" value="Genomic_DNA"/>
</dbReference>
<dbReference type="InterPro" id="IPR029030">
    <property type="entry name" value="Caspase-like_dom_sf"/>
</dbReference>
<keyword evidence="1" id="KW-0732">Signal</keyword>
<organism evidence="3 4">
    <name type="scientific">Hyunsoonleella aestuarii</name>
    <dbReference type="NCBI Taxonomy" id="912802"/>
    <lineage>
        <taxon>Bacteria</taxon>
        <taxon>Pseudomonadati</taxon>
        <taxon>Bacteroidota</taxon>
        <taxon>Flavobacteriia</taxon>
        <taxon>Flavobacteriales</taxon>
        <taxon>Flavobacteriaceae</taxon>
    </lineage>
</organism>
<dbReference type="InterPro" id="IPR029031">
    <property type="entry name" value="Gingipain_N_sf"/>
</dbReference>
<accession>A0ABP8EBG4</accession>
<feature type="domain" description="Gingipain" evidence="2">
    <location>
        <begin position="552"/>
        <end position="929"/>
    </location>
</feature>
<dbReference type="InterPro" id="IPR026444">
    <property type="entry name" value="Secre_tail"/>
</dbReference>
<keyword evidence="4" id="KW-1185">Reference proteome</keyword>
<dbReference type="Gene3D" id="3.40.50.10390">
    <property type="entry name" value="Gingipain r, domain 1"/>
    <property type="match status" value="1"/>
</dbReference>
<dbReference type="SUPFAM" id="SSF52129">
    <property type="entry name" value="Caspase-like"/>
    <property type="match status" value="1"/>
</dbReference>
<dbReference type="Gene3D" id="3.40.50.1460">
    <property type="match status" value="1"/>
</dbReference>
<dbReference type="NCBIfam" id="NF033707">
    <property type="entry name" value="T9SS_sortase"/>
    <property type="match status" value="1"/>
</dbReference>
<dbReference type="Gene3D" id="2.60.40.4070">
    <property type="match status" value="1"/>
</dbReference>
<dbReference type="CDD" id="cd02258">
    <property type="entry name" value="Peptidase_C25_N"/>
    <property type="match status" value="1"/>
</dbReference>
<dbReference type="InterPro" id="IPR001769">
    <property type="entry name" value="Gingipain"/>
</dbReference>
<comment type="caution">
    <text evidence="3">The sequence shown here is derived from an EMBL/GenBank/DDBJ whole genome shotgun (WGS) entry which is preliminary data.</text>
</comment>
<gene>
    <name evidence="3" type="primary">porU</name>
    <name evidence="3" type="ORF">GCM10022257_15260</name>
</gene>
<evidence type="ECO:0000313" key="3">
    <source>
        <dbReference type="EMBL" id="GAA4269425.1"/>
    </source>
</evidence>
<dbReference type="Pfam" id="PF01364">
    <property type="entry name" value="Peptidase_C25"/>
    <property type="match status" value="1"/>
</dbReference>